<dbReference type="STRING" id="546271.Selsp_1669"/>
<proteinExistence type="predicted"/>
<evidence type="ECO:0000313" key="6">
    <source>
        <dbReference type="Proteomes" id="UP000003505"/>
    </source>
</evidence>
<evidence type="ECO:0000256" key="3">
    <source>
        <dbReference type="SAM" id="Phobius"/>
    </source>
</evidence>
<feature type="coiled-coil region" evidence="1">
    <location>
        <begin position="54"/>
        <end position="81"/>
    </location>
</feature>
<keyword evidence="1" id="KW-0175">Coiled coil</keyword>
<feature type="compositionally biased region" description="Acidic residues" evidence="2">
    <location>
        <begin position="230"/>
        <end position="284"/>
    </location>
</feature>
<dbReference type="EMBL" id="CP002637">
    <property type="protein sequence ID" value="AEC00625.1"/>
    <property type="molecule type" value="Genomic_DNA"/>
</dbReference>
<sequence>MITEILGALIVLGAVLVLIMRRLLSKGKAKEKESVEVSASRLRYEIERSGDAVIGRMQIHVERLERILAEANAQKAALDERLAALAQWEKVYGARLGALPQQMEFASSAPRTATQAPPTVSPVTAAPAVSSPSAVEVAASSAAAIAPAAVSTVGAGETASSFQAALMKQMAGSPIGGAVDLQLPPEEMGTDAAANIAHGTQAAQENMRREIPVHEDAASRALSAAQMPDEMQDDETQDDEAYEYEEYEEDESEEEDEEAVMEEEADEYEEDEPADEEEPPEFSGEDLTAVQEADEADDVKIPSPDVPPSRQQEQIRAFLRQGMSAEEISQRLGLGLGAIELVRHIEKRAHEE</sequence>
<evidence type="ECO:0000256" key="2">
    <source>
        <dbReference type="SAM" id="MobiDB-lite"/>
    </source>
</evidence>
<reference evidence="5 6" key="1">
    <citation type="submission" date="2009-09" db="EMBL/GenBank/DDBJ databases">
        <authorList>
            <person name="Weinstock G."/>
            <person name="Sodergren E."/>
            <person name="Clifton S."/>
            <person name="Fulton L."/>
            <person name="Fulton B."/>
            <person name="Courtney L."/>
            <person name="Fronick C."/>
            <person name="Harrison M."/>
            <person name="Strong C."/>
            <person name="Farmer C."/>
            <person name="Delahaunty K."/>
            <person name="Markovic C."/>
            <person name="Hall O."/>
            <person name="Minx P."/>
            <person name="Tomlinson C."/>
            <person name="Mitreva M."/>
            <person name="Nelson J."/>
            <person name="Hou S."/>
            <person name="Wollam A."/>
            <person name="Pepin K.H."/>
            <person name="Johnson M."/>
            <person name="Bhonagiri V."/>
            <person name="Nash W.E."/>
            <person name="Warren W."/>
            <person name="Chinwalla A."/>
            <person name="Mardis E.R."/>
            <person name="Wilson R.K."/>
        </authorList>
    </citation>
    <scope>NUCLEOTIDE SEQUENCE [LARGE SCALE GENOMIC DNA]</scope>
    <source>
        <strain evidence="5">ATCC 35185</strain>
        <strain evidence="6">ATCC 35185 / DSM 20758 / VPI D19B-28</strain>
    </source>
</reference>
<evidence type="ECO:0000313" key="5">
    <source>
        <dbReference type="EMBL" id="EEX78018.1"/>
    </source>
</evidence>
<dbReference type="Proteomes" id="UP000011124">
    <property type="component" value="Chromosome"/>
</dbReference>
<dbReference type="Proteomes" id="UP000003505">
    <property type="component" value="Unassembled WGS sequence"/>
</dbReference>
<dbReference type="KEGG" id="ssg:Selsp_1669"/>
<accession>C9LSR9</accession>
<dbReference type="RefSeq" id="WP_006191347.1">
    <property type="nucleotide sequence ID" value="NC_015437.1"/>
</dbReference>
<evidence type="ECO:0000313" key="7">
    <source>
        <dbReference type="Proteomes" id="UP000011124"/>
    </source>
</evidence>
<dbReference type="AlphaFoldDB" id="C9LSR9"/>
<name>C9LSR9_SELS3</name>
<feature type="region of interest" description="Disordered" evidence="2">
    <location>
        <begin position="221"/>
        <end position="314"/>
    </location>
</feature>
<organism evidence="5 6">
    <name type="scientific">Selenomonas sputigena (strain ATCC 35185 / DSM 20758 / CCUG 44933 / VPI D19B-28)</name>
    <dbReference type="NCBI Taxonomy" id="546271"/>
    <lineage>
        <taxon>Bacteria</taxon>
        <taxon>Bacillati</taxon>
        <taxon>Bacillota</taxon>
        <taxon>Negativicutes</taxon>
        <taxon>Selenomonadales</taxon>
        <taxon>Selenomonadaceae</taxon>
        <taxon>Selenomonas</taxon>
    </lineage>
</organism>
<dbReference type="HOGENOM" id="CLU_787312_0_0_9"/>
<evidence type="ECO:0000256" key="1">
    <source>
        <dbReference type="SAM" id="Coils"/>
    </source>
</evidence>
<dbReference type="OrthoDB" id="1669164at2"/>
<feature type="transmembrane region" description="Helical" evidence="3">
    <location>
        <begin position="6"/>
        <end position="24"/>
    </location>
</feature>
<dbReference type="EMBL" id="ACKP02000011">
    <property type="protein sequence ID" value="EEX78018.1"/>
    <property type="molecule type" value="Genomic_DNA"/>
</dbReference>
<reference evidence="4 7" key="2">
    <citation type="submission" date="2011-04" db="EMBL/GenBank/DDBJ databases">
        <title>The complete genome of Selenomonas sputigena DSM 20758.</title>
        <authorList>
            <consortium name="US DOE Joint Genome Institute (JGI-PGF)"/>
            <person name="Lucas S."/>
            <person name="Copeland A."/>
            <person name="Lapidus A."/>
            <person name="Bruce D."/>
            <person name="Goodwin L."/>
            <person name="Pitluck S."/>
            <person name="Peters L."/>
            <person name="Kyrpides N."/>
            <person name="Mavromatis K."/>
            <person name="Ivanova N."/>
            <person name="Ovchinnikova G."/>
            <person name="Teshima H."/>
            <person name="Detter J.C."/>
            <person name="Tapia R."/>
            <person name="Han C."/>
            <person name="Land M."/>
            <person name="Hauser L."/>
            <person name="Markowitz V."/>
            <person name="Cheng J.-F."/>
            <person name="Hugenholtz P."/>
            <person name="Woyke T."/>
            <person name="Wu D."/>
            <person name="Gronow S."/>
            <person name="Wellnitz S."/>
            <person name="Schneider S."/>
            <person name="Klenk H.-P."/>
            <person name="Eisen J.A."/>
        </authorList>
    </citation>
    <scope>NUCLEOTIDE SEQUENCE [LARGE SCALE GENOMIC DNA]</scope>
    <source>
        <strain evidence="4">ATCC 35185</strain>
        <strain evidence="7">ATCC 35185 / DSM 20758 / VPI D19B-28</strain>
    </source>
</reference>
<keyword evidence="7" id="KW-1185">Reference proteome</keyword>
<keyword evidence="3" id="KW-1133">Transmembrane helix</keyword>
<evidence type="ECO:0000313" key="4">
    <source>
        <dbReference type="EMBL" id="AEC00625.1"/>
    </source>
</evidence>
<protein>
    <submittedName>
        <fullName evidence="5">Uncharacterized protein</fullName>
    </submittedName>
</protein>
<keyword evidence="3" id="KW-0472">Membrane</keyword>
<keyword evidence="3" id="KW-0812">Transmembrane</keyword>
<gene>
    <name evidence="4" type="ordered locus">Selsp_1669</name>
    <name evidence="5" type="ORF">SELSPUOL_00494</name>
</gene>